<dbReference type="InterPro" id="IPR033269">
    <property type="entry name" value="Sit1"/>
</dbReference>
<dbReference type="PANTHER" id="PTHR15604:SF0">
    <property type="entry name" value="SIGNALING THRESHOLD-REGULATING TRANSMEMBRANE ADAPTER 1"/>
    <property type="match status" value="1"/>
</dbReference>
<reference evidence="3" key="1">
    <citation type="journal article" date="2022" name="bioRxiv">
        <title>Sequencing and chromosome-scale assembly of the giantPleurodeles waltlgenome.</title>
        <authorList>
            <person name="Brown T."/>
            <person name="Elewa A."/>
            <person name="Iarovenko S."/>
            <person name="Subramanian E."/>
            <person name="Araus A.J."/>
            <person name="Petzold A."/>
            <person name="Susuki M."/>
            <person name="Suzuki K.-i.T."/>
            <person name="Hayashi T."/>
            <person name="Toyoda A."/>
            <person name="Oliveira C."/>
            <person name="Osipova E."/>
            <person name="Leigh N.D."/>
            <person name="Simon A."/>
            <person name="Yun M.H."/>
        </authorList>
    </citation>
    <scope>NUCLEOTIDE SEQUENCE</scope>
    <source>
        <strain evidence="3">20211129_DDA</strain>
        <tissue evidence="3">Liver</tissue>
    </source>
</reference>
<sequence length="192" mass="20930">MKMANCSCLKLPLHEGEGRLCGNLQLWCLFGATTLVLLVSFVGNIMGCVQRYKKRESVRSLRQAQTSLASAAETPLYSNLRFLQAEALVSGETSGKQEPSAKRAPEPQKMCYANLKAMKPAAVQETTDSGIQYADVVTLLNGASQPATPGKDPGKQKRPAPRALEAEDPLYASVQTGRYKTQFEDLDYANNN</sequence>
<dbReference type="GO" id="GO:0019900">
    <property type="term" value="F:kinase binding"/>
    <property type="evidence" value="ECO:0007669"/>
    <property type="project" value="TreeGrafter"/>
</dbReference>
<keyword evidence="2" id="KW-1133">Transmembrane helix</keyword>
<dbReference type="PANTHER" id="PTHR15604">
    <property type="entry name" value="SIGNALING THRESHOLD-REGULATING TRANSMEMBRANE ADAPTER 1"/>
    <property type="match status" value="1"/>
</dbReference>
<keyword evidence="2" id="KW-0812">Transmembrane</keyword>
<dbReference type="GO" id="GO:0043029">
    <property type="term" value="P:T cell homeostasis"/>
    <property type="evidence" value="ECO:0007669"/>
    <property type="project" value="InterPro"/>
</dbReference>
<dbReference type="AlphaFoldDB" id="A0AAV7R7B7"/>
<evidence type="ECO:0000313" key="4">
    <source>
        <dbReference type="Proteomes" id="UP001066276"/>
    </source>
</evidence>
<feature type="transmembrane region" description="Helical" evidence="2">
    <location>
        <begin position="24"/>
        <end position="49"/>
    </location>
</feature>
<gene>
    <name evidence="3" type="ORF">NDU88_012865</name>
</gene>
<comment type="caution">
    <text evidence="3">The sequence shown here is derived from an EMBL/GenBank/DDBJ whole genome shotgun (WGS) entry which is preliminary data.</text>
</comment>
<dbReference type="GO" id="GO:0007165">
    <property type="term" value="P:signal transduction"/>
    <property type="evidence" value="ECO:0007669"/>
    <property type="project" value="InterPro"/>
</dbReference>
<organism evidence="3 4">
    <name type="scientific">Pleurodeles waltl</name>
    <name type="common">Iberian ribbed newt</name>
    <dbReference type="NCBI Taxonomy" id="8319"/>
    <lineage>
        <taxon>Eukaryota</taxon>
        <taxon>Metazoa</taxon>
        <taxon>Chordata</taxon>
        <taxon>Craniata</taxon>
        <taxon>Vertebrata</taxon>
        <taxon>Euteleostomi</taxon>
        <taxon>Amphibia</taxon>
        <taxon>Batrachia</taxon>
        <taxon>Caudata</taxon>
        <taxon>Salamandroidea</taxon>
        <taxon>Salamandridae</taxon>
        <taxon>Pleurodelinae</taxon>
        <taxon>Pleurodeles</taxon>
    </lineage>
</organism>
<feature type="region of interest" description="Disordered" evidence="1">
    <location>
        <begin position="143"/>
        <end position="177"/>
    </location>
</feature>
<dbReference type="GO" id="GO:0005886">
    <property type="term" value="C:plasma membrane"/>
    <property type="evidence" value="ECO:0007669"/>
    <property type="project" value="TreeGrafter"/>
</dbReference>
<dbReference type="GO" id="GO:0050863">
    <property type="term" value="P:regulation of T cell activation"/>
    <property type="evidence" value="ECO:0007669"/>
    <property type="project" value="InterPro"/>
</dbReference>
<name>A0AAV7R7B7_PLEWA</name>
<keyword evidence="2" id="KW-0472">Membrane</keyword>
<dbReference type="Proteomes" id="UP001066276">
    <property type="component" value="Chromosome 6"/>
</dbReference>
<evidence type="ECO:0000256" key="1">
    <source>
        <dbReference type="SAM" id="MobiDB-lite"/>
    </source>
</evidence>
<evidence type="ECO:0000313" key="3">
    <source>
        <dbReference type="EMBL" id="KAJ1146600.1"/>
    </source>
</evidence>
<accession>A0AAV7R7B7</accession>
<dbReference type="EMBL" id="JANPWB010000010">
    <property type="protein sequence ID" value="KAJ1146600.1"/>
    <property type="molecule type" value="Genomic_DNA"/>
</dbReference>
<protein>
    <submittedName>
        <fullName evidence="3">Uncharacterized protein</fullName>
    </submittedName>
</protein>
<keyword evidence="4" id="KW-1185">Reference proteome</keyword>
<proteinExistence type="predicted"/>
<evidence type="ECO:0000256" key="2">
    <source>
        <dbReference type="SAM" id="Phobius"/>
    </source>
</evidence>